<dbReference type="KEGG" id="qsa:O6P43_017078"/>
<evidence type="ECO:0000313" key="2">
    <source>
        <dbReference type="Proteomes" id="UP001163823"/>
    </source>
</evidence>
<dbReference type="Proteomes" id="UP001163823">
    <property type="component" value="Chromosome 7"/>
</dbReference>
<dbReference type="EMBL" id="JARAOO010000007">
    <property type="protein sequence ID" value="KAJ7961770.1"/>
    <property type="molecule type" value="Genomic_DNA"/>
</dbReference>
<comment type="caution">
    <text evidence="1">The sequence shown here is derived from an EMBL/GenBank/DDBJ whole genome shotgun (WGS) entry which is preliminary data.</text>
</comment>
<gene>
    <name evidence="1" type="ORF">O6P43_017078</name>
</gene>
<proteinExistence type="predicted"/>
<sequence length="153" mass="17248">MANIFEFYGTIDIFIEHLVGDKDTSINTFLDIEFGVLEKKSNESYDDDVVNNSDDNDEDNVKDIQFPDSEEECGDMFDVYINFDAEMICDENLIVNCSSSNTGPVNLEHCSRLANLKHVNEMPIENDVIGLGPTTTARCQGVKKYLLRRGHAL</sequence>
<reference evidence="1" key="1">
    <citation type="journal article" date="2023" name="Science">
        <title>Elucidation of the pathway for biosynthesis of saponin adjuvants from the soapbark tree.</title>
        <authorList>
            <person name="Reed J."/>
            <person name="Orme A."/>
            <person name="El-Demerdash A."/>
            <person name="Owen C."/>
            <person name="Martin L.B.B."/>
            <person name="Misra R.C."/>
            <person name="Kikuchi S."/>
            <person name="Rejzek M."/>
            <person name="Martin A.C."/>
            <person name="Harkess A."/>
            <person name="Leebens-Mack J."/>
            <person name="Louveau T."/>
            <person name="Stephenson M.J."/>
            <person name="Osbourn A."/>
        </authorList>
    </citation>
    <scope>NUCLEOTIDE SEQUENCE</scope>
    <source>
        <strain evidence="1">S10</strain>
    </source>
</reference>
<name>A0AAD7PP55_QUISA</name>
<dbReference type="AlphaFoldDB" id="A0AAD7PP55"/>
<evidence type="ECO:0000313" key="1">
    <source>
        <dbReference type="EMBL" id="KAJ7961770.1"/>
    </source>
</evidence>
<protein>
    <submittedName>
        <fullName evidence="1">Uncharacterized protein</fullName>
    </submittedName>
</protein>
<organism evidence="1 2">
    <name type="scientific">Quillaja saponaria</name>
    <name type="common">Soap bark tree</name>
    <dbReference type="NCBI Taxonomy" id="32244"/>
    <lineage>
        <taxon>Eukaryota</taxon>
        <taxon>Viridiplantae</taxon>
        <taxon>Streptophyta</taxon>
        <taxon>Embryophyta</taxon>
        <taxon>Tracheophyta</taxon>
        <taxon>Spermatophyta</taxon>
        <taxon>Magnoliopsida</taxon>
        <taxon>eudicotyledons</taxon>
        <taxon>Gunneridae</taxon>
        <taxon>Pentapetalae</taxon>
        <taxon>rosids</taxon>
        <taxon>fabids</taxon>
        <taxon>Fabales</taxon>
        <taxon>Quillajaceae</taxon>
        <taxon>Quillaja</taxon>
    </lineage>
</organism>
<accession>A0AAD7PP55</accession>
<keyword evidence="2" id="KW-1185">Reference proteome</keyword>